<dbReference type="GO" id="GO:0004564">
    <property type="term" value="F:beta-fructofuranosidase activity"/>
    <property type="evidence" value="ECO:0007669"/>
    <property type="project" value="UniProtKB-EC"/>
</dbReference>
<keyword evidence="9" id="KW-1185">Reference proteome</keyword>
<keyword evidence="3" id="KW-0378">Hydrolase</keyword>
<evidence type="ECO:0000256" key="4">
    <source>
        <dbReference type="ARBA" id="ARBA00023295"/>
    </source>
</evidence>
<dbReference type="GO" id="GO:0005975">
    <property type="term" value="P:carbohydrate metabolic process"/>
    <property type="evidence" value="ECO:0007669"/>
    <property type="project" value="InterPro"/>
</dbReference>
<dbReference type="SMART" id="SM00640">
    <property type="entry name" value="Glyco_32"/>
    <property type="match status" value="1"/>
</dbReference>
<dbReference type="CDD" id="cd01167">
    <property type="entry name" value="bac_FRK"/>
    <property type="match status" value="1"/>
</dbReference>
<dbReference type="EMBL" id="CP017813">
    <property type="protein sequence ID" value="APJ38720.1"/>
    <property type="molecule type" value="Genomic_DNA"/>
</dbReference>
<comment type="similarity">
    <text evidence="1">Belongs to the glycosyl hydrolase 32 family.</text>
</comment>
<dbReference type="SUPFAM" id="SSF75005">
    <property type="entry name" value="Arabinanase/levansucrase/invertase"/>
    <property type="match status" value="1"/>
</dbReference>
<dbReference type="PANTHER" id="PTHR43101">
    <property type="entry name" value="BETA-FRUCTOSIDASE"/>
    <property type="match status" value="1"/>
</dbReference>
<dbReference type="Pfam" id="PF08244">
    <property type="entry name" value="Glyco_hydro_32C"/>
    <property type="match status" value="1"/>
</dbReference>
<dbReference type="Proteomes" id="UP000184322">
    <property type="component" value="Chromosome"/>
</dbReference>
<evidence type="ECO:0000256" key="1">
    <source>
        <dbReference type="ARBA" id="ARBA00009902"/>
    </source>
</evidence>
<dbReference type="STRING" id="48003.BLA55_03610"/>
<dbReference type="RefSeq" id="WP_084107671.1">
    <property type="nucleotide sequence ID" value="NZ_CP017813.1"/>
</dbReference>
<dbReference type="InterPro" id="IPR018053">
    <property type="entry name" value="Glyco_hydro_32_AS"/>
</dbReference>
<gene>
    <name evidence="8" type="ORF">BLA55_03610</name>
</gene>
<feature type="domain" description="Glycosyl hydrolase family 32 N-terminal" evidence="5">
    <location>
        <begin position="57"/>
        <end position="367"/>
    </location>
</feature>
<feature type="domain" description="Carbohydrate kinase PfkB" evidence="6">
    <location>
        <begin position="528"/>
        <end position="797"/>
    </location>
</feature>
<evidence type="ECO:0000313" key="9">
    <source>
        <dbReference type="Proteomes" id="UP000184322"/>
    </source>
</evidence>
<dbReference type="InterPro" id="IPR051214">
    <property type="entry name" value="GH32_Enzymes"/>
</dbReference>
<dbReference type="Gene3D" id="2.115.10.20">
    <property type="entry name" value="Glycosyl hydrolase domain, family 43"/>
    <property type="match status" value="1"/>
</dbReference>
<dbReference type="EC" id="3.2.1.26" evidence="2"/>
<dbReference type="Pfam" id="PF00251">
    <property type="entry name" value="Glyco_hydro_32N"/>
    <property type="match status" value="1"/>
</dbReference>
<dbReference type="Pfam" id="PF00294">
    <property type="entry name" value="PfkB"/>
    <property type="match status" value="1"/>
</dbReference>
<dbReference type="Gene3D" id="3.40.1190.20">
    <property type="match status" value="1"/>
</dbReference>
<dbReference type="OrthoDB" id="9759709at2"/>
<evidence type="ECO:0000259" key="7">
    <source>
        <dbReference type="Pfam" id="PF08244"/>
    </source>
</evidence>
<dbReference type="InterPro" id="IPR029056">
    <property type="entry name" value="Ribokinase-like"/>
</dbReference>
<dbReference type="InterPro" id="IPR001362">
    <property type="entry name" value="Glyco_hydro_32"/>
</dbReference>
<dbReference type="Gene3D" id="2.60.120.560">
    <property type="entry name" value="Exo-inulinase, domain 1"/>
    <property type="match status" value="1"/>
</dbReference>
<dbReference type="KEGG" id="mpul:BLA55_03610"/>
<dbReference type="InterPro" id="IPR011611">
    <property type="entry name" value="PfkB_dom"/>
</dbReference>
<reference evidence="9" key="1">
    <citation type="submission" date="2016-10" db="EMBL/GenBank/DDBJ databases">
        <authorList>
            <person name="Beylefeld A."/>
            <person name="Abolnik C."/>
        </authorList>
    </citation>
    <scope>NUCLEOTIDE SEQUENCE [LARGE SCALE GENOMIC DNA]</scope>
    <source>
        <strain evidence="9">B359_6</strain>
    </source>
</reference>
<keyword evidence="4" id="KW-0326">Glycosidase</keyword>
<name>A0A1L4FSY8_9BACT</name>
<evidence type="ECO:0000259" key="6">
    <source>
        <dbReference type="Pfam" id="PF00294"/>
    </source>
</evidence>
<proteinExistence type="inferred from homology"/>
<dbReference type="CDD" id="cd18623">
    <property type="entry name" value="GH32_ScrB-like"/>
    <property type="match status" value="1"/>
</dbReference>
<organism evidence="8 9">
    <name type="scientific">Mycoplasmopsis pullorum</name>
    <dbReference type="NCBI Taxonomy" id="48003"/>
    <lineage>
        <taxon>Bacteria</taxon>
        <taxon>Bacillati</taxon>
        <taxon>Mycoplasmatota</taxon>
        <taxon>Mycoplasmoidales</taxon>
        <taxon>Metamycoplasmataceae</taxon>
        <taxon>Mycoplasmopsis</taxon>
    </lineage>
</organism>
<feature type="domain" description="Glycosyl hydrolase family 32 C-terminal" evidence="7">
    <location>
        <begin position="398"/>
        <end position="491"/>
    </location>
</feature>
<evidence type="ECO:0000256" key="3">
    <source>
        <dbReference type="ARBA" id="ARBA00022801"/>
    </source>
</evidence>
<dbReference type="InterPro" id="IPR013189">
    <property type="entry name" value="Glyco_hydro_32_C"/>
</dbReference>
<dbReference type="InterPro" id="IPR023296">
    <property type="entry name" value="Glyco_hydro_beta-prop_sf"/>
</dbReference>
<evidence type="ECO:0000259" key="5">
    <source>
        <dbReference type="Pfam" id="PF00251"/>
    </source>
</evidence>
<protein>
    <recommendedName>
        <fullName evidence="2">beta-fructofuranosidase</fullName>
        <ecNumber evidence="2">3.2.1.26</ecNumber>
    </recommendedName>
</protein>
<dbReference type="PROSITE" id="PS00609">
    <property type="entry name" value="GLYCOSYL_HYDROL_F32"/>
    <property type="match status" value="1"/>
</dbReference>
<dbReference type="InterPro" id="IPR013320">
    <property type="entry name" value="ConA-like_dom_sf"/>
</dbReference>
<accession>A0A1L4FSY8</accession>
<dbReference type="PANTHER" id="PTHR43101:SF1">
    <property type="entry name" value="BETA-FRUCTOSIDASE"/>
    <property type="match status" value="1"/>
</dbReference>
<dbReference type="SUPFAM" id="SSF49899">
    <property type="entry name" value="Concanavalin A-like lectins/glucanases"/>
    <property type="match status" value="1"/>
</dbReference>
<dbReference type="AlphaFoldDB" id="A0A1L4FSY8"/>
<dbReference type="SUPFAM" id="SSF53613">
    <property type="entry name" value="Ribokinase-like"/>
    <property type="match status" value="1"/>
</dbReference>
<sequence length="813" mass="94005">MFNSKKEKINYYNQELEKMQKLAKKDYYANRFAFKNTSQIKINQKLRNASPFLNAIHLSPFAGLMNDPNGLIYFKGYYYIFYQNVPQIAMHKTKLWSAYRTKDFKEYEDLEILITPSIAEDFDGVFSGGAINVDGKLVAYYTGNTKKWFNETEFERGSATIMCEFDENKLQFLTKKVLFNVDKNVYTGDFRDPFPYYEDGNYYLFHGAQLKDVKKGAISIYSSKQHDSNFKLLGTLKINNFATPDAYMYECPIYFKLDGYDVLSFSTQGQKYYLNDFEKNDHVLFLIGKMDFQKCEFDTYWVQHSDLGFDFYACQTFNNTPGQEVIYQGWAAKPQDFEIATFKHGYAHHLNFPRILSIQNNHLYQKPYLIDNLVKSTQEIKTEKILLEHKPYLLKLKTQNDFKIRLSNAQNDDILFAYENDVLVADRSNMSILEAVDTGLIYKRKVENINNLEIIIDNSFIEIFINDGAEVFSSKYFINGQKYLEIENAKGEIMELQEFNQTHKKSKIVILPGEALIDQYNTVEGKLKKVGGAPLNVAGAIQLLNDKTYFLGTIGNDENGHIIKNFFETNKLNQEFLEQINQATTVANVILDPNGERNFEFQRGADAHLKLSENLEFDVLVLSSATAFLGGELYETYQKLLDKAKKTNKIVFFDPNYRDALYSTQLDDFKEKTINFINQSDVIKLSDEELELVLDIKLDEIEKLNQFKNKLFLITLGEKGTLVFINNQSKVIPTISATVVDTTGAGDSFFGYFIAQFIEHNFDFTNLKIEDFEHIVFKSNICASFVIQKHGAIESLPSVYEIESKFNEELLKK</sequence>
<evidence type="ECO:0000313" key="8">
    <source>
        <dbReference type="EMBL" id="APJ38720.1"/>
    </source>
</evidence>
<evidence type="ECO:0000256" key="2">
    <source>
        <dbReference type="ARBA" id="ARBA00012758"/>
    </source>
</evidence>
<dbReference type="InterPro" id="IPR013148">
    <property type="entry name" value="Glyco_hydro_32_N"/>
</dbReference>